<dbReference type="PANTHER" id="PTHR33445:SF1">
    <property type="entry name" value="ATP SYNTHASE SUBUNIT B"/>
    <property type="match status" value="1"/>
</dbReference>
<comment type="subcellular location">
    <subcellularLocation>
        <location evidence="13">Cell membrane</location>
        <topology evidence="13">Single-pass membrane protein</topology>
    </subcellularLocation>
    <subcellularLocation>
        <location evidence="12">Endomembrane system</location>
        <topology evidence="12">Single-pass membrane protein</topology>
    </subcellularLocation>
</comment>
<dbReference type="GO" id="GO:0012505">
    <property type="term" value="C:endomembrane system"/>
    <property type="evidence" value="ECO:0007669"/>
    <property type="project" value="UniProtKB-SubCell"/>
</dbReference>
<dbReference type="GO" id="GO:0005886">
    <property type="term" value="C:plasma membrane"/>
    <property type="evidence" value="ECO:0007669"/>
    <property type="project" value="UniProtKB-SubCell"/>
</dbReference>
<comment type="caution">
    <text evidence="15">The sequence shown here is derived from an EMBL/GenBank/DDBJ whole genome shotgun (WGS) entry which is preliminary data.</text>
</comment>
<keyword evidence="2 13" id="KW-0813">Transport</keyword>
<evidence type="ECO:0000256" key="6">
    <source>
        <dbReference type="ARBA" id="ARBA00022781"/>
    </source>
</evidence>
<dbReference type="InterPro" id="IPR050059">
    <property type="entry name" value="ATP_synthase_B_chain"/>
</dbReference>
<name>A0A5C5E9Q2_9LACT</name>
<keyword evidence="7 13" id="KW-1133">Transmembrane helix</keyword>
<evidence type="ECO:0000256" key="4">
    <source>
        <dbReference type="ARBA" id="ARBA00022547"/>
    </source>
</evidence>
<dbReference type="InterPro" id="IPR028987">
    <property type="entry name" value="ATP_synth_B-like_membr_sf"/>
</dbReference>
<dbReference type="GO" id="GO:0046933">
    <property type="term" value="F:proton-transporting ATP synthase activity, rotational mechanism"/>
    <property type="evidence" value="ECO:0007669"/>
    <property type="project" value="UniProtKB-UniRule"/>
</dbReference>
<evidence type="ECO:0000256" key="10">
    <source>
        <dbReference type="ARBA" id="ARBA00023310"/>
    </source>
</evidence>
<dbReference type="Proteomes" id="UP000313395">
    <property type="component" value="Unassembled WGS sequence"/>
</dbReference>
<dbReference type="EMBL" id="VENO01000001">
    <property type="protein sequence ID" value="TNV69792.1"/>
    <property type="molecule type" value="Genomic_DNA"/>
</dbReference>
<evidence type="ECO:0000256" key="7">
    <source>
        <dbReference type="ARBA" id="ARBA00022989"/>
    </source>
</evidence>
<dbReference type="HAMAP" id="MF_01398">
    <property type="entry name" value="ATP_synth_b_bprime"/>
    <property type="match status" value="1"/>
</dbReference>
<keyword evidence="8 13" id="KW-0406">Ion transport</keyword>
<dbReference type="NCBIfam" id="TIGR01144">
    <property type="entry name" value="ATP_synt_b"/>
    <property type="match status" value="1"/>
</dbReference>
<feature type="transmembrane region" description="Helical" evidence="13">
    <location>
        <begin position="12"/>
        <end position="32"/>
    </location>
</feature>
<dbReference type="AlphaFoldDB" id="A0A5C5E9Q2"/>
<proteinExistence type="inferred from homology"/>
<evidence type="ECO:0000256" key="9">
    <source>
        <dbReference type="ARBA" id="ARBA00023136"/>
    </source>
</evidence>
<evidence type="ECO:0000313" key="15">
    <source>
        <dbReference type="EMBL" id="TNV69792.1"/>
    </source>
</evidence>
<dbReference type="PANTHER" id="PTHR33445">
    <property type="entry name" value="ATP SYNTHASE SUBUNIT B', CHLOROPLASTIC"/>
    <property type="match status" value="1"/>
</dbReference>
<comment type="similarity">
    <text evidence="1 13 14">Belongs to the ATPase B chain family.</text>
</comment>
<evidence type="ECO:0000256" key="3">
    <source>
        <dbReference type="ARBA" id="ARBA00022475"/>
    </source>
</evidence>
<comment type="function">
    <text evidence="11 13">F(1)F(0) ATP synthase produces ATP from ADP in the presence of a proton or sodium gradient. F-type ATPases consist of two structural domains, F(1) containing the extramembraneous catalytic core and F(0) containing the membrane proton channel, linked together by a central stalk and a peripheral stalk. During catalysis, ATP synthesis in the catalytic domain of F(1) is coupled via a rotary mechanism of the central stalk subunits to proton translocation.</text>
</comment>
<evidence type="ECO:0000256" key="12">
    <source>
        <dbReference type="ARBA" id="ARBA00037847"/>
    </source>
</evidence>
<keyword evidence="10 13" id="KW-0066">ATP synthesis</keyword>
<sequence>MRMTANLVLGEITALGDTIVTLLSFLILMALIKKFAWKPLMKILTDREEMIHTNIDKAATARENAEKKHAEVDAQLIEVRTTASDILNRAQAEGNEIQKSIIKEAKEDALRIKLVTQKELELERKQALEGLRAEIGVISLEIAEKILGKEINHADQQTLIEAFIEGLDD</sequence>
<comment type="subunit">
    <text evidence="13">F-type ATPases have 2 components, F(1) - the catalytic core - and F(0) - the membrane proton channel. F(1) has five subunits: alpha(3), beta(3), gamma(1), delta(1), epsilon(1). F(0) has three main subunits: a(1), b(2) and c(10-14). The alpha and beta chains form an alternating ring which encloses part of the gamma chain. F(1) is attached to F(0) by a central stalk formed by the gamma and epsilon chains, while a peripheral stalk is formed by the delta and b chains.</text>
</comment>
<keyword evidence="3 13" id="KW-1003">Cell membrane</keyword>
<reference evidence="15 16" key="1">
    <citation type="submission" date="2019-06" db="EMBL/GenBank/DDBJ databases">
        <title>Description Trichococcus psychrophilus sp. nov., isolated from a cold spring, by genomic and phenotypic analyses.</title>
        <authorList>
            <person name="Zakharyuk A."/>
        </authorList>
    </citation>
    <scope>NUCLEOTIDE SEQUENCE [LARGE SCALE GENOMIC DNA]</scope>
    <source>
        <strain evidence="15 16">SKBG</strain>
    </source>
</reference>
<evidence type="ECO:0000256" key="5">
    <source>
        <dbReference type="ARBA" id="ARBA00022692"/>
    </source>
</evidence>
<evidence type="ECO:0000256" key="13">
    <source>
        <dbReference type="HAMAP-Rule" id="MF_01398"/>
    </source>
</evidence>
<dbReference type="GO" id="GO:0045259">
    <property type="term" value="C:proton-transporting ATP synthase complex"/>
    <property type="evidence" value="ECO:0007669"/>
    <property type="project" value="UniProtKB-KW"/>
</dbReference>
<evidence type="ECO:0000256" key="1">
    <source>
        <dbReference type="ARBA" id="ARBA00005513"/>
    </source>
</evidence>
<dbReference type="GO" id="GO:0046961">
    <property type="term" value="F:proton-transporting ATPase activity, rotational mechanism"/>
    <property type="evidence" value="ECO:0007669"/>
    <property type="project" value="TreeGrafter"/>
</dbReference>
<comment type="function">
    <text evidence="13">Component of the F(0) channel, it forms part of the peripheral stalk, linking F(1) to F(0).</text>
</comment>
<evidence type="ECO:0000256" key="14">
    <source>
        <dbReference type="RuleBase" id="RU003848"/>
    </source>
</evidence>
<dbReference type="Pfam" id="PF00430">
    <property type="entry name" value="ATP-synt_B"/>
    <property type="match status" value="1"/>
</dbReference>
<dbReference type="Gene3D" id="1.20.5.620">
    <property type="entry name" value="F1F0 ATP synthase subunit B, membrane domain"/>
    <property type="match status" value="1"/>
</dbReference>
<keyword evidence="5 13" id="KW-0812">Transmembrane</keyword>
<gene>
    <name evidence="13 15" type="primary">atpF</name>
    <name evidence="15" type="ORF">FHK04_00705</name>
</gene>
<protein>
    <recommendedName>
        <fullName evidence="13">ATP synthase subunit b</fullName>
    </recommendedName>
    <alternativeName>
        <fullName evidence="13">ATP synthase F(0) sector subunit b</fullName>
    </alternativeName>
    <alternativeName>
        <fullName evidence="13">ATPase subunit I</fullName>
    </alternativeName>
    <alternativeName>
        <fullName evidence="13">F-type ATPase subunit b</fullName>
        <shortName evidence="13">F-ATPase subunit b</shortName>
    </alternativeName>
</protein>
<dbReference type="InterPro" id="IPR002146">
    <property type="entry name" value="ATP_synth_b/b'su_bac/chlpt"/>
</dbReference>
<dbReference type="InterPro" id="IPR005864">
    <property type="entry name" value="ATP_synth_F0_bsu_bac"/>
</dbReference>
<dbReference type="CDD" id="cd06503">
    <property type="entry name" value="ATP-synt_Fo_b"/>
    <property type="match status" value="1"/>
</dbReference>
<evidence type="ECO:0000256" key="8">
    <source>
        <dbReference type="ARBA" id="ARBA00023065"/>
    </source>
</evidence>
<keyword evidence="4 13" id="KW-0138">CF(0)</keyword>
<organism evidence="15 16">
    <name type="scientific">Trichococcus shcherbakoviae subsp. psychrophilus</name>
    <dbReference type="NCBI Taxonomy" id="2585775"/>
    <lineage>
        <taxon>Bacteria</taxon>
        <taxon>Bacillati</taxon>
        <taxon>Bacillota</taxon>
        <taxon>Bacilli</taxon>
        <taxon>Lactobacillales</taxon>
        <taxon>Carnobacteriaceae</taxon>
        <taxon>Trichococcus</taxon>
    </lineage>
</organism>
<accession>A0A5C5E9Q2</accession>
<evidence type="ECO:0000256" key="11">
    <source>
        <dbReference type="ARBA" id="ARBA00025198"/>
    </source>
</evidence>
<evidence type="ECO:0000256" key="2">
    <source>
        <dbReference type="ARBA" id="ARBA00022448"/>
    </source>
</evidence>
<keyword evidence="16" id="KW-1185">Reference proteome</keyword>
<keyword evidence="6 13" id="KW-0375">Hydrogen ion transport</keyword>
<dbReference type="SUPFAM" id="SSF81573">
    <property type="entry name" value="F1F0 ATP synthase subunit B, membrane domain"/>
    <property type="match status" value="1"/>
</dbReference>
<evidence type="ECO:0000313" key="16">
    <source>
        <dbReference type="Proteomes" id="UP000313395"/>
    </source>
</evidence>
<keyword evidence="9 13" id="KW-0472">Membrane</keyword>